<accession>M3VHC7</accession>
<proteinExistence type="inferred from homology"/>
<dbReference type="Proteomes" id="UP000035009">
    <property type="component" value="Unassembled WGS sequence"/>
</dbReference>
<dbReference type="Gene3D" id="3.40.50.720">
    <property type="entry name" value="NAD(P)-binding Rossmann-like Domain"/>
    <property type="match status" value="1"/>
</dbReference>
<dbReference type="eggNOG" id="COG1028">
    <property type="taxonomic scope" value="Bacteria"/>
</dbReference>
<evidence type="ECO:0000313" key="6">
    <source>
        <dbReference type="Proteomes" id="UP000035009"/>
    </source>
</evidence>
<dbReference type="PRINTS" id="PR00081">
    <property type="entry name" value="GDHRDH"/>
</dbReference>
<keyword evidence="3" id="KW-0520">NAD</keyword>
<dbReference type="PANTHER" id="PTHR42760">
    <property type="entry name" value="SHORT-CHAIN DEHYDROGENASES/REDUCTASES FAMILY MEMBER"/>
    <property type="match status" value="1"/>
</dbReference>
<dbReference type="SUPFAM" id="SSF51735">
    <property type="entry name" value="NAD(P)-binding Rossmann-fold domains"/>
    <property type="match status" value="1"/>
</dbReference>
<gene>
    <name evidence="5" type="ORF">GM1_045_00110</name>
</gene>
<dbReference type="InterPro" id="IPR002347">
    <property type="entry name" value="SDR_fam"/>
</dbReference>
<dbReference type="AlphaFoldDB" id="M3VHC7"/>
<dbReference type="InterPro" id="IPR020904">
    <property type="entry name" value="Sc_DH/Rdtase_CS"/>
</dbReference>
<evidence type="ECO:0000256" key="4">
    <source>
        <dbReference type="RuleBase" id="RU000363"/>
    </source>
</evidence>
<dbReference type="FunFam" id="3.40.50.720:FF:000084">
    <property type="entry name" value="Short-chain dehydrogenase reductase"/>
    <property type="match status" value="1"/>
</dbReference>
<dbReference type="InterPro" id="IPR023985">
    <property type="entry name" value="SDR_subfam_1"/>
</dbReference>
<dbReference type="STRING" id="410332.SAMN04488550_0661"/>
<evidence type="ECO:0000256" key="3">
    <source>
        <dbReference type="ARBA" id="ARBA00023027"/>
    </source>
</evidence>
<dbReference type="PROSITE" id="PS00061">
    <property type="entry name" value="ADH_SHORT"/>
    <property type="match status" value="1"/>
</dbReference>
<keyword evidence="6" id="KW-1185">Reference proteome</keyword>
<comment type="caution">
    <text evidence="5">The sequence shown here is derived from an EMBL/GenBank/DDBJ whole genome shotgun (WGS) entry which is preliminary data.</text>
</comment>
<dbReference type="EMBL" id="BAOP01000045">
    <property type="protein sequence ID" value="GAC81794.1"/>
    <property type="molecule type" value="Genomic_DNA"/>
</dbReference>
<comment type="similarity">
    <text evidence="1 4">Belongs to the short-chain dehydrogenases/reductases (SDR) family.</text>
</comment>
<reference evidence="5 6" key="1">
    <citation type="submission" date="2013-02" db="EMBL/GenBank/DDBJ databases">
        <title>Whole genome shotgun sequence of Gordonia malaquae NBRC 108250.</title>
        <authorList>
            <person name="Yoshida I."/>
            <person name="Hosoyama A."/>
            <person name="Tsuchikane K."/>
            <person name="Ando Y."/>
            <person name="Baba S."/>
            <person name="Ohji S."/>
            <person name="Hamada M."/>
            <person name="Tamura T."/>
            <person name="Yamazoe A."/>
            <person name="Yamazaki S."/>
            <person name="Fujita N."/>
        </authorList>
    </citation>
    <scope>NUCLEOTIDE SEQUENCE [LARGE SCALE GENOMIC DNA]</scope>
    <source>
        <strain evidence="5 6">NBRC 108250</strain>
    </source>
</reference>
<keyword evidence="2" id="KW-0560">Oxidoreductase</keyword>
<name>M3VHC7_GORML</name>
<dbReference type="InterPro" id="IPR036291">
    <property type="entry name" value="NAD(P)-bd_dom_sf"/>
</dbReference>
<evidence type="ECO:0000256" key="1">
    <source>
        <dbReference type="ARBA" id="ARBA00006484"/>
    </source>
</evidence>
<dbReference type="GO" id="GO:0016616">
    <property type="term" value="F:oxidoreductase activity, acting on the CH-OH group of donors, NAD or NADP as acceptor"/>
    <property type="evidence" value="ECO:0007669"/>
    <property type="project" value="TreeGrafter"/>
</dbReference>
<dbReference type="Pfam" id="PF00106">
    <property type="entry name" value="adh_short"/>
    <property type="match status" value="1"/>
</dbReference>
<evidence type="ECO:0000313" key="5">
    <source>
        <dbReference type="EMBL" id="GAC81794.1"/>
    </source>
</evidence>
<dbReference type="OrthoDB" id="5173603at2"/>
<dbReference type="NCBIfam" id="TIGR03971">
    <property type="entry name" value="SDR_subfam_1"/>
    <property type="match status" value="1"/>
</dbReference>
<sequence>MSSFSGRTAFITGGARGQGRTHALALAERGADIVLVDRCTDSASVAYPLAIRSELDDTAKAVTDLGRRCLAVVADVADRTAMDDAVARAVDEFGRIDIAIANAGVSVAEGLTGLTEAMWNEVIGTNLTGVFNTVAAVAPVMAANGYGRIVTVSSMMGRSAAPGMAAYSASKWGVIGLSKSAALELAGTGVTVNVIAPGNISTPMVHNEPLYKRMRPDLEAPTRDDVAPVFASLHAQPVPFIEPEEVTRVVLFLADELTSHITGTVVPIDAGAAARVSS</sequence>
<organism evidence="5 6">
    <name type="scientific">Gordonia malaquae NBRC 108250</name>
    <dbReference type="NCBI Taxonomy" id="1223542"/>
    <lineage>
        <taxon>Bacteria</taxon>
        <taxon>Bacillati</taxon>
        <taxon>Actinomycetota</taxon>
        <taxon>Actinomycetes</taxon>
        <taxon>Mycobacteriales</taxon>
        <taxon>Gordoniaceae</taxon>
        <taxon>Gordonia</taxon>
    </lineage>
</organism>
<evidence type="ECO:0000256" key="2">
    <source>
        <dbReference type="ARBA" id="ARBA00023002"/>
    </source>
</evidence>
<dbReference type="PRINTS" id="PR00080">
    <property type="entry name" value="SDRFAMILY"/>
</dbReference>
<dbReference type="RefSeq" id="WP_008381835.1">
    <property type="nucleotide sequence ID" value="NZ_BAOP01000045.1"/>
</dbReference>
<dbReference type="PANTHER" id="PTHR42760:SF133">
    <property type="entry name" value="3-OXOACYL-[ACYL-CARRIER-PROTEIN] REDUCTASE"/>
    <property type="match status" value="1"/>
</dbReference>
<protein>
    <submittedName>
        <fullName evidence="5">Putative oxidoreductase</fullName>
    </submittedName>
</protein>